<dbReference type="Proteomes" id="UP000024836">
    <property type="component" value="Unassembled WGS sequence"/>
</dbReference>
<dbReference type="AlphaFoldDB" id="A0A058ZLP6"/>
<dbReference type="RefSeq" id="WP_035251150.1">
    <property type="nucleotide sequence ID" value="NZ_AQQY01000006.1"/>
</dbReference>
<sequence>MTQVAKLTLAASALAALSACFPIPEQSAPPAAQSGGSPDYYSCVAAGGIVSASIPPFCVTGGETYYK</sequence>
<keyword evidence="1" id="KW-0732">Signal</keyword>
<protein>
    <recommendedName>
        <fullName evidence="4">Lipoprotein</fullName>
    </recommendedName>
</protein>
<evidence type="ECO:0000313" key="3">
    <source>
        <dbReference type="Proteomes" id="UP000024836"/>
    </source>
</evidence>
<evidence type="ECO:0000256" key="1">
    <source>
        <dbReference type="SAM" id="SignalP"/>
    </source>
</evidence>
<evidence type="ECO:0008006" key="4">
    <source>
        <dbReference type="Google" id="ProtNLM"/>
    </source>
</evidence>
<keyword evidence="3" id="KW-1185">Reference proteome</keyword>
<reference evidence="2 3" key="1">
    <citation type="submission" date="2013-04" db="EMBL/GenBank/DDBJ databases">
        <title>Shimia sp. 22II-S11-Z10 Genome Sequencing.</title>
        <authorList>
            <person name="Lai Q."/>
            <person name="Li G."/>
            <person name="Shao Z."/>
        </authorList>
    </citation>
    <scope>NUCLEOTIDE SEQUENCE [LARGE SCALE GENOMIC DNA]</scope>
    <source>
        <strain evidence="3">22II-S11-Z10</strain>
    </source>
</reference>
<comment type="caution">
    <text evidence="2">The sequence shown here is derived from an EMBL/GenBank/DDBJ whole genome shotgun (WGS) entry which is preliminary data.</text>
</comment>
<feature type="chain" id="PRO_5001572277" description="Lipoprotein" evidence="1">
    <location>
        <begin position="28"/>
        <end position="67"/>
    </location>
</feature>
<dbReference type="EMBL" id="AQQY01000006">
    <property type="protein sequence ID" value="KCV81706.1"/>
    <property type="molecule type" value="Genomic_DNA"/>
</dbReference>
<accession>A0A058ZLP6</accession>
<name>A0A058ZLP6_9RHOB</name>
<feature type="signal peptide" evidence="1">
    <location>
        <begin position="1"/>
        <end position="27"/>
    </location>
</feature>
<evidence type="ECO:0000313" key="2">
    <source>
        <dbReference type="EMBL" id="KCV81706.1"/>
    </source>
</evidence>
<dbReference type="PROSITE" id="PS51257">
    <property type="entry name" value="PROKAR_LIPOPROTEIN"/>
    <property type="match status" value="1"/>
</dbReference>
<gene>
    <name evidence="2" type="ORF">ATO10_10185</name>
</gene>
<organism evidence="2 3">
    <name type="scientific">Actibacterium atlanticum</name>
    <dbReference type="NCBI Taxonomy" id="1461693"/>
    <lineage>
        <taxon>Bacteria</taxon>
        <taxon>Pseudomonadati</taxon>
        <taxon>Pseudomonadota</taxon>
        <taxon>Alphaproteobacteria</taxon>
        <taxon>Rhodobacterales</taxon>
        <taxon>Roseobacteraceae</taxon>
        <taxon>Actibacterium</taxon>
    </lineage>
</organism>
<proteinExistence type="predicted"/>